<dbReference type="PROSITE" id="PS51918">
    <property type="entry name" value="RADICAL_SAM"/>
    <property type="match status" value="1"/>
</dbReference>
<evidence type="ECO:0000256" key="5">
    <source>
        <dbReference type="ARBA" id="ARBA00022691"/>
    </source>
</evidence>
<keyword evidence="4" id="KW-0808">Transferase</keyword>
<dbReference type="SFLD" id="SFLDG01082">
    <property type="entry name" value="B12-binding_domain_containing"/>
    <property type="match status" value="1"/>
</dbReference>
<protein>
    <recommendedName>
        <fullName evidence="14">tRNA (N(6)-L-threonylcarbamoyladenosine(37)-C(2))-methylthiotransferase MtaB</fullName>
    </recommendedName>
</protein>
<dbReference type="Gene3D" id="3.80.30.20">
    <property type="entry name" value="tm_1862 like domain"/>
    <property type="match status" value="1"/>
</dbReference>
<dbReference type="InterPro" id="IPR007197">
    <property type="entry name" value="rSAM"/>
</dbReference>
<keyword evidence="6" id="KW-0819">tRNA processing</keyword>
<dbReference type="PROSITE" id="PS51449">
    <property type="entry name" value="MTTASE_N"/>
    <property type="match status" value="1"/>
</dbReference>
<dbReference type="PROSITE" id="PS01278">
    <property type="entry name" value="MTTASE_RADICAL"/>
    <property type="match status" value="1"/>
</dbReference>
<dbReference type="SUPFAM" id="SSF56784">
    <property type="entry name" value="HAD-like"/>
    <property type="match status" value="1"/>
</dbReference>
<keyword evidence="3" id="KW-0963">Cytoplasm</keyword>
<evidence type="ECO:0000256" key="3">
    <source>
        <dbReference type="ARBA" id="ARBA00022490"/>
    </source>
</evidence>
<evidence type="ECO:0000256" key="1">
    <source>
        <dbReference type="ARBA" id="ARBA00001966"/>
    </source>
</evidence>
<dbReference type="InterPro" id="IPR023404">
    <property type="entry name" value="rSAM_horseshoe"/>
</dbReference>
<dbReference type="InterPro" id="IPR023214">
    <property type="entry name" value="HAD_sf"/>
</dbReference>
<dbReference type="InterPro" id="IPR038135">
    <property type="entry name" value="Methylthiotransferase_N_sf"/>
</dbReference>
<dbReference type="Gene3D" id="3.40.50.1000">
    <property type="entry name" value="HAD superfamily/HAD-like"/>
    <property type="match status" value="1"/>
</dbReference>
<proteinExistence type="predicted"/>
<reference evidence="12" key="3">
    <citation type="submission" date="2023-05" db="EMBL/GenBank/DDBJ databases">
        <authorList>
            <person name="Smith C.H."/>
        </authorList>
    </citation>
    <scope>NUCLEOTIDE SEQUENCE</scope>
    <source>
        <strain evidence="12">CHS0354</strain>
        <tissue evidence="12">Mantle</tissue>
    </source>
</reference>
<feature type="domain" description="Radical SAM core" evidence="11">
    <location>
        <begin position="145"/>
        <end position="376"/>
    </location>
</feature>
<evidence type="ECO:0008006" key="14">
    <source>
        <dbReference type="Google" id="ProtNLM"/>
    </source>
</evidence>
<accession>A0AAE0RZJ9</accession>
<dbReference type="FunFam" id="3.40.50.12160:FF:000004">
    <property type="entry name" value="Threonylcarbamoyladenosine tRNA methylthiotransferase MtaB"/>
    <property type="match status" value="1"/>
</dbReference>
<keyword evidence="2" id="KW-0004">4Fe-4S</keyword>
<dbReference type="PANTHER" id="PTHR11918">
    <property type="entry name" value="RADICAL SAM PROTEINS"/>
    <property type="match status" value="1"/>
</dbReference>
<dbReference type="NCBIfam" id="TIGR00089">
    <property type="entry name" value="MiaB/RimO family radical SAM methylthiotransferase"/>
    <property type="match status" value="1"/>
</dbReference>
<dbReference type="InterPro" id="IPR036412">
    <property type="entry name" value="HAD-like_sf"/>
</dbReference>
<reference evidence="12" key="2">
    <citation type="journal article" date="2021" name="Genome Biol. Evol.">
        <title>Developing a high-quality reference genome for a parasitic bivalve with doubly uniparental inheritance (Bivalvia: Unionida).</title>
        <authorList>
            <person name="Smith C.H."/>
        </authorList>
    </citation>
    <scope>NUCLEOTIDE SEQUENCE</scope>
    <source>
        <strain evidence="12">CHS0354</strain>
        <tissue evidence="12">Mantle</tissue>
    </source>
</reference>
<evidence type="ECO:0000256" key="6">
    <source>
        <dbReference type="ARBA" id="ARBA00022694"/>
    </source>
</evidence>
<keyword evidence="9" id="KW-0411">Iron-sulfur</keyword>
<dbReference type="SFLD" id="SFLDS00029">
    <property type="entry name" value="Radical_SAM"/>
    <property type="match status" value="1"/>
</dbReference>
<dbReference type="AlphaFoldDB" id="A0AAE0RZJ9"/>
<keyword evidence="13" id="KW-1185">Reference proteome</keyword>
<dbReference type="EMBL" id="JAEAOA010001427">
    <property type="protein sequence ID" value="KAK3582506.1"/>
    <property type="molecule type" value="Genomic_DNA"/>
</dbReference>
<dbReference type="Gene3D" id="3.40.50.12160">
    <property type="entry name" value="Methylthiotransferase, N-terminal domain"/>
    <property type="match status" value="1"/>
</dbReference>
<dbReference type="SMART" id="SM00729">
    <property type="entry name" value="Elp3"/>
    <property type="match status" value="1"/>
</dbReference>
<sequence>MLKRISSYTLGCKLNFSETSAFSDSLANDGFKVVPFGTPSDVTVINTCSVTDNANKKCRNIIRRALRYSPNSFIVVTGCYAQLEPQEIASIEGVDLILGAKEKFSFRNTITTLPLTKRESPLTLVSNISNVETFAYGHSFVTLPNRERTRAYLKIQDGCDYTCSYCTIPLARGKSRSLSIAKVIEQANMLIRGGYNEIVLTGVNTGDFGSKERQESFYDLLNEMAALPIRRIRISSIEPNLLTSNIIDLIASSSNIVPHFHIPLQSGSNTTLKRMQRRYSTSLYRDRITEVISKLNDCCIGADVIVGYLGETENDFEESFQFIQNLPLAYLHVFTFSLRANTKAESQQASFEMPPHAVITARRLRLEGLSLSKRAKFNTAFIGATKEVLFEDEHSCDIELTLNASDNLYCFGYTDNYLRVGVKIPSKEFSAEFLQGNFERSGRHKLELVKINDFFSFGAFAEDGKTRNELPLVAVKRATLLFNSDFIGKDVIIIGDTPYDIECARVLNSKSIAVATGNKTIEELKKFSPDVAVKNFHDTNLILEAILS</sequence>
<reference evidence="12" key="1">
    <citation type="journal article" date="2021" name="Genome Biol. Evol.">
        <title>A High-Quality Reference Genome for a Parasitic Bivalve with Doubly Uniparental Inheritance (Bivalvia: Unionida).</title>
        <authorList>
            <person name="Smith C.H."/>
        </authorList>
    </citation>
    <scope>NUCLEOTIDE SEQUENCE</scope>
    <source>
        <strain evidence="12">CHS0354</strain>
    </source>
</reference>
<dbReference type="PANTHER" id="PTHR11918:SF45">
    <property type="entry name" value="THREONYLCARBAMOYLADENOSINE TRNA METHYLTHIOTRANSFERASE"/>
    <property type="match status" value="1"/>
</dbReference>
<keyword evidence="7" id="KW-0479">Metal-binding</keyword>
<dbReference type="InterPro" id="IPR020612">
    <property type="entry name" value="Methylthiotransferase_CS"/>
</dbReference>
<feature type="domain" description="MTTase N-terminal" evidence="10">
    <location>
        <begin position="3"/>
        <end position="118"/>
    </location>
</feature>
<dbReference type="Pfam" id="PF00919">
    <property type="entry name" value="UPF0004"/>
    <property type="match status" value="1"/>
</dbReference>
<evidence type="ECO:0000256" key="8">
    <source>
        <dbReference type="ARBA" id="ARBA00023004"/>
    </source>
</evidence>
<dbReference type="InterPro" id="IPR058240">
    <property type="entry name" value="rSAM_sf"/>
</dbReference>
<dbReference type="InterPro" id="IPR006467">
    <property type="entry name" value="MiaB-like_bact"/>
</dbReference>
<comment type="cofactor">
    <cofactor evidence="1">
        <name>[4Fe-4S] cluster</name>
        <dbReference type="ChEBI" id="CHEBI:49883"/>
    </cofactor>
</comment>
<evidence type="ECO:0000313" key="12">
    <source>
        <dbReference type="EMBL" id="KAK3582506.1"/>
    </source>
</evidence>
<dbReference type="Pfam" id="PF13242">
    <property type="entry name" value="Hydrolase_like"/>
    <property type="match status" value="1"/>
</dbReference>
<dbReference type="InterPro" id="IPR005839">
    <property type="entry name" value="Methylthiotransferase"/>
</dbReference>
<keyword evidence="5" id="KW-0949">S-adenosyl-L-methionine</keyword>
<comment type="caution">
    <text evidence="12">The sequence shown here is derived from an EMBL/GenBank/DDBJ whole genome shotgun (WGS) entry which is preliminary data.</text>
</comment>
<dbReference type="Proteomes" id="UP001195483">
    <property type="component" value="Unassembled WGS sequence"/>
</dbReference>
<dbReference type="InterPro" id="IPR006638">
    <property type="entry name" value="Elp3/MiaA/NifB-like_rSAM"/>
</dbReference>
<dbReference type="InterPro" id="IPR013848">
    <property type="entry name" value="Methylthiotransferase_N"/>
</dbReference>
<evidence type="ECO:0000259" key="11">
    <source>
        <dbReference type="PROSITE" id="PS51918"/>
    </source>
</evidence>
<gene>
    <name evidence="12" type="ORF">CHS0354_024054</name>
</gene>
<dbReference type="SUPFAM" id="SSF102114">
    <property type="entry name" value="Radical SAM enzymes"/>
    <property type="match status" value="1"/>
</dbReference>
<evidence type="ECO:0000256" key="9">
    <source>
        <dbReference type="ARBA" id="ARBA00023014"/>
    </source>
</evidence>
<evidence type="ECO:0000259" key="10">
    <source>
        <dbReference type="PROSITE" id="PS51449"/>
    </source>
</evidence>
<dbReference type="GO" id="GO:0035598">
    <property type="term" value="F:tRNA (N(6)-L-threonylcarbamoyladenosine(37)-C(2))-methylthiotransferase activity"/>
    <property type="evidence" value="ECO:0007669"/>
    <property type="project" value="TreeGrafter"/>
</dbReference>
<evidence type="ECO:0000313" key="13">
    <source>
        <dbReference type="Proteomes" id="UP001195483"/>
    </source>
</evidence>
<dbReference type="NCBIfam" id="TIGR01579">
    <property type="entry name" value="MiaB-like-C"/>
    <property type="match status" value="1"/>
</dbReference>
<dbReference type="GO" id="GO:0046872">
    <property type="term" value="F:metal ion binding"/>
    <property type="evidence" value="ECO:0007669"/>
    <property type="project" value="UniProtKB-KW"/>
</dbReference>
<dbReference type="Pfam" id="PF04055">
    <property type="entry name" value="Radical_SAM"/>
    <property type="match status" value="1"/>
</dbReference>
<name>A0AAE0RZJ9_9BIVA</name>
<evidence type="ECO:0000256" key="2">
    <source>
        <dbReference type="ARBA" id="ARBA00022485"/>
    </source>
</evidence>
<evidence type="ECO:0000256" key="4">
    <source>
        <dbReference type="ARBA" id="ARBA00022679"/>
    </source>
</evidence>
<dbReference type="GO" id="GO:0051539">
    <property type="term" value="F:4 iron, 4 sulfur cluster binding"/>
    <property type="evidence" value="ECO:0007669"/>
    <property type="project" value="UniProtKB-KW"/>
</dbReference>
<organism evidence="12 13">
    <name type="scientific">Potamilus streckersoni</name>
    <dbReference type="NCBI Taxonomy" id="2493646"/>
    <lineage>
        <taxon>Eukaryota</taxon>
        <taxon>Metazoa</taxon>
        <taxon>Spiralia</taxon>
        <taxon>Lophotrochozoa</taxon>
        <taxon>Mollusca</taxon>
        <taxon>Bivalvia</taxon>
        <taxon>Autobranchia</taxon>
        <taxon>Heteroconchia</taxon>
        <taxon>Palaeoheterodonta</taxon>
        <taxon>Unionida</taxon>
        <taxon>Unionoidea</taxon>
        <taxon>Unionidae</taxon>
        <taxon>Ambleminae</taxon>
        <taxon>Lampsilini</taxon>
        <taxon>Potamilus</taxon>
    </lineage>
</organism>
<keyword evidence="8" id="KW-0408">Iron</keyword>
<dbReference type="CDD" id="cd01335">
    <property type="entry name" value="Radical_SAM"/>
    <property type="match status" value="1"/>
</dbReference>
<evidence type="ECO:0000256" key="7">
    <source>
        <dbReference type="ARBA" id="ARBA00022723"/>
    </source>
</evidence>